<evidence type="ECO:0000313" key="2">
    <source>
        <dbReference type="EMBL" id="MBM7692481.1"/>
    </source>
</evidence>
<dbReference type="InterPro" id="IPR011528">
    <property type="entry name" value="NERD"/>
</dbReference>
<dbReference type="PROSITE" id="PS50965">
    <property type="entry name" value="NERD"/>
    <property type="match status" value="1"/>
</dbReference>
<dbReference type="Pfam" id="PF08378">
    <property type="entry name" value="NERD"/>
    <property type="match status" value="1"/>
</dbReference>
<sequence>MFISLFKRKKDEKESGGNKSIGTRGEKERVALRKGEIGEYKIDIQLAQFPKSYYYLNDILIKNSKSSSGYSQIDHVVFTPYGIFVIETKNYQGTIYGAKERKTWIVNGKFKMMNPLMQNFGHIQALKRLINELYHDYFINVVSFSKRCTLKIEGEVRKVSSNELVIYDIEFTEYIERKIAVLKLQNREPIIREAELLGIYNAISDANITAAQARDIHKTRLQNKQRVNLCVTCNQPVSDKVAAFCRSNKKFNRQIYCYDHQKMI</sequence>
<name>A0ABS2QH31_9BACI</name>
<dbReference type="EMBL" id="JAFBFI010000007">
    <property type="protein sequence ID" value="MBM7692481.1"/>
    <property type="molecule type" value="Genomic_DNA"/>
</dbReference>
<organism evidence="2 3">
    <name type="scientific">Peribacillus deserti</name>
    <dbReference type="NCBI Taxonomy" id="673318"/>
    <lineage>
        <taxon>Bacteria</taxon>
        <taxon>Bacillati</taxon>
        <taxon>Bacillota</taxon>
        <taxon>Bacilli</taxon>
        <taxon>Bacillales</taxon>
        <taxon>Bacillaceae</taxon>
        <taxon>Peribacillus</taxon>
    </lineage>
</organism>
<keyword evidence="3" id="KW-1185">Reference proteome</keyword>
<evidence type="ECO:0000259" key="1">
    <source>
        <dbReference type="PROSITE" id="PS50965"/>
    </source>
</evidence>
<dbReference type="RefSeq" id="WP_204542144.1">
    <property type="nucleotide sequence ID" value="NZ_JAFBFI010000007.1"/>
</dbReference>
<accession>A0ABS2QH31</accession>
<gene>
    <name evidence="2" type="ORF">JOC77_001911</name>
</gene>
<dbReference type="Proteomes" id="UP000823486">
    <property type="component" value="Unassembled WGS sequence"/>
</dbReference>
<reference evidence="2 3" key="1">
    <citation type="submission" date="2021-01" db="EMBL/GenBank/DDBJ databases">
        <title>Genomic Encyclopedia of Type Strains, Phase IV (KMG-IV): sequencing the most valuable type-strain genomes for metagenomic binning, comparative biology and taxonomic classification.</title>
        <authorList>
            <person name="Goeker M."/>
        </authorList>
    </citation>
    <scope>NUCLEOTIDE SEQUENCE [LARGE SCALE GENOMIC DNA]</scope>
    <source>
        <strain evidence="2 3">DSM 105482</strain>
    </source>
</reference>
<proteinExistence type="predicted"/>
<comment type="caution">
    <text evidence="2">The sequence shown here is derived from an EMBL/GenBank/DDBJ whole genome shotgun (WGS) entry which is preliminary data.</text>
</comment>
<evidence type="ECO:0000313" key="3">
    <source>
        <dbReference type="Proteomes" id="UP000823486"/>
    </source>
</evidence>
<feature type="domain" description="NERD" evidence="1">
    <location>
        <begin position="34"/>
        <end position="149"/>
    </location>
</feature>
<protein>
    <recommendedName>
        <fullName evidence="1">NERD domain-containing protein</fullName>
    </recommendedName>
</protein>